<dbReference type="EMBL" id="GG738855">
    <property type="protein sequence ID" value="EFC47182.1"/>
    <property type="molecule type" value="Genomic_DNA"/>
</dbReference>
<dbReference type="Proteomes" id="UP000006671">
    <property type="component" value="Unassembled WGS sequence"/>
</dbReference>
<dbReference type="AlphaFoldDB" id="D2V720"/>
<sequence>MSDLDAGEDMFDDFLNSRLEDDETIGHDQSVTDAINDDEFEKLLNESETETVQNEPEKESINVDLSSATTITASTESVIEKKEEQVKDDEEVIEFSWSDEDYSKDETDQVNQNNAISEIKIQQEKPVTIEKSENREL</sequence>
<reference evidence="2 3" key="1">
    <citation type="journal article" date="2010" name="Cell">
        <title>The genome of Naegleria gruberi illuminates early eukaryotic versatility.</title>
        <authorList>
            <person name="Fritz-Laylin L.K."/>
            <person name="Prochnik S.E."/>
            <person name="Ginger M.L."/>
            <person name="Dacks J.B."/>
            <person name="Carpenter M.L."/>
            <person name="Field M.C."/>
            <person name="Kuo A."/>
            <person name="Paredez A."/>
            <person name="Chapman J."/>
            <person name="Pham J."/>
            <person name="Shu S."/>
            <person name="Neupane R."/>
            <person name="Cipriano M."/>
            <person name="Mancuso J."/>
            <person name="Tu H."/>
            <person name="Salamov A."/>
            <person name="Lindquist E."/>
            <person name="Shapiro H."/>
            <person name="Lucas S."/>
            <person name="Grigoriev I.V."/>
            <person name="Cande W.Z."/>
            <person name="Fulton C."/>
            <person name="Rokhsar D.S."/>
            <person name="Dawson S.C."/>
        </authorList>
    </citation>
    <scope>NUCLEOTIDE SEQUENCE [LARGE SCALE GENOMIC DNA]</scope>
    <source>
        <strain evidence="2 3">NEG-M</strain>
    </source>
</reference>
<protein>
    <submittedName>
        <fullName evidence="2">Predicted protein</fullName>
    </submittedName>
</protein>
<dbReference type="InParanoid" id="D2V720"/>
<dbReference type="KEGG" id="ngr:NAEGRDRAFT_64640"/>
<name>D2V720_NAEGR</name>
<dbReference type="RefSeq" id="XP_002679926.1">
    <property type="nucleotide sequence ID" value="XM_002679880.1"/>
</dbReference>
<dbReference type="VEuPathDB" id="AmoebaDB:NAEGRDRAFT_64640"/>
<dbReference type="OrthoDB" id="10431983at2759"/>
<keyword evidence="3" id="KW-1185">Reference proteome</keyword>
<proteinExistence type="predicted"/>
<evidence type="ECO:0000256" key="1">
    <source>
        <dbReference type="SAM" id="MobiDB-lite"/>
    </source>
</evidence>
<organism evidence="3">
    <name type="scientific">Naegleria gruberi</name>
    <name type="common">Amoeba</name>
    <dbReference type="NCBI Taxonomy" id="5762"/>
    <lineage>
        <taxon>Eukaryota</taxon>
        <taxon>Discoba</taxon>
        <taxon>Heterolobosea</taxon>
        <taxon>Tetramitia</taxon>
        <taxon>Eutetramitia</taxon>
        <taxon>Vahlkampfiidae</taxon>
        <taxon>Naegleria</taxon>
    </lineage>
</organism>
<dbReference type="GeneID" id="8860412"/>
<accession>D2V720</accession>
<evidence type="ECO:0000313" key="3">
    <source>
        <dbReference type="Proteomes" id="UP000006671"/>
    </source>
</evidence>
<feature type="region of interest" description="Disordered" evidence="1">
    <location>
        <begin position="46"/>
        <end position="66"/>
    </location>
</feature>
<gene>
    <name evidence="2" type="ORF">NAEGRDRAFT_64640</name>
</gene>
<evidence type="ECO:0000313" key="2">
    <source>
        <dbReference type="EMBL" id="EFC47182.1"/>
    </source>
</evidence>